<evidence type="ECO:0000313" key="10">
    <source>
        <dbReference type="EMBL" id="EOR93729.1"/>
    </source>
</evidence>
<reference evidence="10 11" key="1">
    <citation type="journal article" date="2013" name="Genome Announc.">
        <title>Draft Genome Sequence of Arcticibacter svalbardensis Strain MN12-7T, a Member of the Family Sphingobacteriaceae Isolated from an Arctic Soil Sample.</title>
        <authorList>
            <person name="Shivaji S."/>
            <person name="Ara S."/>
            <person name="Prasad S."/>
            <person name="Manasa B.P."/>
            <person name="Begum Z."/>
            <person name="Singh A."/>
            <person name="Kumar Pinnaka A."/>
        </authorList>
    </citation>
    <scope>NUCLEOTIDE SEQUENCE [LARGE SCALE GENOMIC DNA]</scope>
    <source>
        <strain evidence="10 11">MN12-7</strain>
    </source>
</reference>
<dbReference type="RefSeq" id="WP_016196299.1">
    <property type="nucleotide sequence ID" value="NZ_AQPN01000105.1"/>
</dbReference>
<comment type="catalytic activity">
    <reaction evidence="1">
        <text>ATP + protein L-histidine = ADP + protein N-phospho-L-histidine.</text>
        <dbReference type="EC" id="2.7.13.3"/>
    </reaction>
</comment>
<gene>
    <name evidence="10" type="ORF">ADIARSV_3069</name>
</gene>
<evidence type="ECO:0000313" key="11">
    <source>
        <dbReference type="Proteomes" id="UP000014174"/>
    </source>
</evidence>
<dbReference type="Gene3D" id="1.10.287.130">
    <property type="match status" value="1"/>
</dbReference>
<dbReference type="PANTHER" id="PTHR43711:SF1">
    <property type="entry name" value="HISTIDINE KINASE 1"/>
    <property type="match status" value="1"/>
</dbReference>
<evidence type="ECO:0000256" key="1">
    <source>
        <dbReference type="ARBA" id="ARBA00000085"/>
    </source>
</evidence>
<dbReference type="PANTHER" id="PTHR43711">
    <property type="entry name" value="TWO-COMPONENT HISTIDINE KINASE"/>
    <property type="match status" value="1"/>
</dbReference>
<keyword evidence="7" id="KW-1133">Transmembrane helix</keyword>
<dbReference type="Pfam" id="PF00512">
    <property type="entry name" value="HisKA"/>
    <property type="match status" value="1"/>
</dbReference>
<dbReference type="PROSITE" id="PS50109">
    <property type="entry name" value="HIS_KIN"/>
    <property type="match status" value="1"/>
</dbReference>
<keyword evidence="3" id="KW-0597">Phosphoprotein</keyword>
<dbReference type="InterPro" id="IPR000700">
    <property type="entry name" value="PAS-assoc_C"/>
</dbReference>
<evidence type="ECO:0000259" key="8">
    <source>
        <dbReference type="PROSITE" id="PS50109"/>
    </source>
</evidence>
<organism evidence="10 11">
    <name type="scientific">Arcticibacter svalbardensis MN12-7</name>
    <dbReference type="NCBI Taxonomy" id="1150600"/>
    <lineage>
        <taxon>Bacteria</taxon>
        <taxon>Pseudomonadati</taxon>
        <taxon>Bacteroidota</taxon>
        <taxon>Sphingobacteriia</taxon>
        <taxon>Sphingobacteriales</taxon>
        <taxon>Sphingobacteriaceae</taxon>
        <taxon>Arcticibacter</taxon>
    </lineage>
</organism>
<keyword evidence="5 10" id="KW-0418">Kinase</keyword>
<dbReference type="PRINTS" id="PR00344">
    <property type="entry name" value="BCTRLSENSOR"/>
</dbReference>
<dbReference type="EMBL" id="AQPN01000105">
    <property type="protein sequence ID" value="EOR93729.1"/>
    <property type="molecule type" value="Genomic_DNA"/>
</dbReference>
<evidence type="ECO:0000256" key="2">
    <source>
        <dbReference type="ARBA" id="ARBA00012438"/>
    </source>
</evidence>
<dbReference type="InterPro" id="IPR003661">
    <property type="entry name" value="HisK_dim/P_dom"/>
</dbReference>
<dbReference type="GO" id="GO:0000155">
    <property type="term" value="F:phosphorelay sensor kinase activity"/>
    <property type="evidence" value="ECO:0007669"/>
    <property type="project" value="InterPro"/>
</dbReference>
<feature type="transmembrane region" description="Helical" evidence="7">
    <location>
        <begin position="201"/>
        <end position="222"/>
    </location>
</feature>
<evidence type="ECO:0000256" key="3">
    <source>
        <dbReference type="ARBA" id="ARBA00022553"/>
    </source>
</evidence>
<evidence type="ECO:0000256" key="6">
    <source>
        <dbReference type="ARBA" id="ARBA00023012"/>
    </source>
</evidence>
<dbReference type="SUPFAM" id="SSF55874">
    <property type="entry name" value="ATPase domain of HSP90 chaperone/DNA topoisomerase II/histidine kinase"/>
    <property type="match status" value="1"/>
</dbReference>
<dbReference type="NCBIfam" id="TIGR00229">
    <property type="entry name" value="sensory_box"/>
    <property type="match status" value="1"/>
</dbReference>
<keyword evidence="11" id="KW-1185">Reference proteome</keyword>
<keyword evidence="7" id="KW-0472">Membrane</keyword>
<dbReference type="Proteomes" id="UP000014174">
    <property type="component" value="Unassembled WGS sequence"/>
</dbReference>
<dbReference type="PATRIC" id="fig|1150600.3.peg.3038"/>
<feature type="transmembrane region" description="Helical" evidence="7">
    <location>
        <begin position="136"/>
        <end position="156"/>
    </location>
</feature>
<dbReference type="InterPro" id="IPR013656">
    <property type="entry name" value="PAS_4"/>
</dbReference>
<keyword evidence="6" id="KW-0902">Two-component regulatory system</keyword>
<dbReference type="SMART" id="SM00387">
    <property type="entry name" value="HATPase_c"/>
    <property type="match status" value="1"/>
</dbReference>
<dbReference type="InterPro" id="IPR000014">
    <property type="entry name" value="PAS"/>
</dbReference>
<proteinExistence type="predicted"/>
<protein>
    <recommendedName>
        <fullName evidence="2">histidine kinase</fullName>
        <ecNumber evidence="2">2.7.13.3</ecNumber>
    </recommendedName>
</protein>
<dbReference type="Gene3D" id="3.30.565.10">
    <property type="entry name" value="Histidine kinase-like ATPase, C-terminal domain"/>
    <property type="match status" value="1"/>
</dbReference>
<dbReference type="STRING" id="1150600.ADIARSV_3069"/>
<accession>R9GXP9</accession>
<dbReference type="EC" id="2.7.13.3" evidence="2"/>
<feature type="transmembrane region" description="Helical" evidence="7">
    <location>
        <begin position="36"/>
        <end position="55"/>
    </location>
</feature>
<dbReference type="eggNOG" id="COG2205">
    <property type="taxonomic scope" value="Bacteria"/>
</dbReference>
<feature type="domain" description="Histidine kinase" evidence="8">
    <location>
        <begin position="401"/>
        <end position="618"/>
    </location>
</feature>
<comment type="caution">
    <text evidence="10">The sequence shown here is derived from an EMBL/GenBank/DDBJ whole genome shotgun (WGS) entry which is preliminary data.</text>
</comment>
<dbReference type="CDD" id="cd00082">
    <property type="entry name" value="HisKA"/>
    <property type="match status" value="1"/>
</dbReference>
<dbReference type="InterPro" id="IPR036097">
    <property type="entry name" value="HisK_dim/P_sf"/>
</dbReference>
<feature type="transmembrane region" description="Helical" evidence="7">
    <location>
        <begin position="105"/>
        <end position="124"/>
    </location>
</feature>
<keyword evidence="4" id="KW-0808">Transferase</keyword>
<name>R9GXP9_9SPHI</name>
<dbReference type="PROSITE" id="PS50113">
    <property type="entry name" value="PAC"/>
    <property type="match status" value="1"/>
</dbReference>
<evidence type="ECO:0000256" key="4">
    <source>
        <dbReference type="ARBA" id="ARBA00022679"/>
    </source>
</evidence>
<dbReference type="InterPro" id="IPR050736">
    <property type="entry name" value="Sensor_HK_Regulatory"/>
</dbReference>
<dbReference type="SUPFAM" id="SSF55785">
    <property type="entry name" value="PYP-like sensor domain (PAS domain)"/>
    <property type="match status" value="1"/>
</dbReference>
<dbReference type="Pfam" id="PF08448">
    <property type="entry name" value="PAS_4"/>
    <property type="match status" value="1"/>
</dbReference>
<dbReference type="SMART" id="SM00388">
    <property type="entry name" value="HisKA"/>
    <property type="match status" value="1"/>
</dbReference>
<feature type="transmembrane region" description="Helical" evidence="7">
    <location>
        <begin position="171"/>
        <end position="189"/>
    </location>
</feature>
<keyword evidence="7" id="KW-0812">Transmembrane</keyword>
<dbReference type="InterPro" id="IPR004358">
    <property type="entry name" value="Sig_transdc_His_kin-like_C"/>
</dbReference>
<feature type="transmembrane region" description="Helical" evidence="7">
    <location>
        <begin position="12"/>
        <end position="30"/>
    </location>
</feature>
<dbReference type="InterPro" id="IPR005467">
    <property type="entry name" value="His_kinase_dom"/>
</dbReference>
<dbReference type="InterPro" id="IPR003594">
    <property type="entry name" value="HATPase_dom"/>
</dbReference>
<dbReference type="Pfam" id="PF17159">
    <property type="entry name" value="MASE3"/>
    <property type="match status" value="1"/>
</dbReference>
<evidence type="ECO:0000256" key="5">
    <source>
        <dbReference type="ARBA" id="ARBA00022777"/>
    </source>
</evidence>
<dbReference type="InterPro" id="IPR033425">
    <property type="entry name" value="MASE3"/>
</dbReference>
<dbReference type="OrthoDB" id="9813151at2"/>
<dbReference type="AlphaFoldDB" id="R9GXP9"/>
<dbReference type="Gene3D" id="3.30.450.20">
    <property type="entry name" value="PAS domain"/>
    <property type="match status" value="1"/>
</dbReference>
<dbReference type="InterPro" id="IPR035965">
    <property type="entry name" value="PAS-like_dom_sf"/>
</dbReference>
<dbReference type="InterPro" id="IPR036890">
    <property type="entry name" value="HATPase_C_sf"/>
</dbReference>
<dbReference type="Pfam" id="PF02518">
    <property type="entry name" value="HATPase_c"/>
    <property type="match status" value="1"/>
</dbReference>
<feature type="transmembrane region" description="Helical" evidence="7">
    <location>
        <begin position="67"/>
        <end position="85"/>
    </location>
</feature>
<evidence type="ECO:0000256" key="7">
    <source>
        <dbReference type="SAM" id="Phobius"/>
    </source>
</evidence>
<feature type="domain" description="PAC" evidence="9">
    <location>
        <begin position="337"/>
        <end position="390"/>
    </location>
</feature>
<sequence>MKTPYSPSLNNNHRNIFAAIILSLVFYFSLQQSYLLFHTIVELFSIVIAFAVFIITWNSRKMLDNNYLFFVGISYLFIGALDLLHTLTFTGMNIIVSPVFYANQFWVATRLLEAMTFVAGFWFLNSRKRLNADLIFLSYLIISILIILSILYWHIFPLCFIEGSGQTEFKIYAEYIIIVILFLASYLLYKKRAHFSESVFKLLTISLIFTILSEFCFTLYIYNYSLINELGHYAKLVAFFMIYKANIQTGFIRPTTLIFKNLKDNEEKYRTLAENLPGLILRFDQHFNCIYANLAVTKFAENKPTVITNVDLNHLDIPKTLKDALKETLLQSTSTGHIQEININLEKDGLIYIYSVQAIPEYHTHTEDKTYLVICHDITKQKNTEQQLQDLNATKDKFFSIIAHDLKNPFTSLLSFSELIYKNAEKLNAEKIQHMAFRMNETAKNAYSLLENLLNWSRVQTGILKPQPEFINIADLLDQAKSIGGSMAISKGINIRVSQLATSTVFADRQMAGTIFRNIISNAIKFSYPDSYIILKAENYSAHVLFSIQDSGIGIEDVNQERILKVDSNFSTPGTADEKGTGLGLVLCKEFVELNGGKLWLESKFGFGTTFYFTLPQT</sequence>
<dbReference type="SUPFAM" id="SSF47384">
    <property type="entry name" value="Homodimeric domain of signal transducing histidine kinase"/>
    <property type="match status" value="1"/>
</dbReference>
<evidence type="ECO:0000259" key="9">
    <source>
        <dbReference type="PROSITE" id="PS50113"/>
    </source>
</evidence>